<keyword evidence="1" id="KW-1133">Transmembrane helix</keyword>
<dbReference type="EMBL" id="JAHSPG010000001">
    <property type="protein sequence ID" value="MBV4355701.1"/>
    <property type="molecule type" value="Genomic_DNA"/>
</dbReference>
<gene>
    <name evidence="2" type="ORF">KTO63_00985</name>
</gene>
<evidence type="ECO:0000313" key="3">
    <source>
        <dbReference type="Proteomes" id="UP000812270"/>
    </source>
</evidence>
<feature type="transmembrane region" description="Helical" evidence="1">
    <location>
        <begin position="119"/>
        <end position="135"/>
    </location>
</feature>
<proteinExistence type="predicted"/>
<name>A0A9E2S4E2_9BACT</name>
<organism evidence="2 3">
    <name type="scientific">Pinibacter aurantiacus</name>
    <dbReference type="NCBI Taxonomy" id="2851599"/>
    <lineage>
        <taxon>Bacteria</taxon>
        <taxon>Pseudomonadati</taxon>
        <taxon>Bacteroidota</taxon>
        <taxon>Chitinophagia</taxon>
        <taxon>Chitinophagales</taxon>
        <taxon>Chitinophagaceae</taxon>
        <taxon>Pinibacter</taxon>
    </lineage>
</organism>
<feature type="transmembrane region" description="Helical" evidence="1">
    <location>
        <begin position="49"/>
        <end position="65"/>
    </location>
</feature>
<reference evidence="2" key="1">
    <citation type="submission" date="2021-06" db="EMBL/GenBank/DDBJ databases">
        <authorList>
            <person name="Huq M.A."/>
        </authorList>
    </citation>
    <scope>NUCLEOTIDE SEQUENCE</scope>
    <source>
        <strain evidence="2">MAH-26</strain>
    </source>
</reference>
<keyword evidence="1" id="KW-0812">Transmembrane</keyword>
<evidence type="ECO:0000313" key="2">
    <source>
        <dbReference type="EMBL" id="MBV4355701.1"/>
    </source>
</evidence>
<keyword evidence="3" id="KW-1185">Reference proteome</keyword>
<dbReference type="RefSeq" id="WP_217789248.1">
    <property type="nucleotide sequence ID" value="NZ_JAHSPG010000001.1"/>
</dbReference>
<accession>A0A9E2S4E2</accession>
<sequence length="152" mass="17722">MLNIYQFDLTLLKRYFNIFAASAISISVIFCLATYLLPVIPSFMALYSKYFWFFFAAFFIFNFAFEGMNKKGFSKLETTEDFQEKVMIYTGIYKRKLALNLVSVIISGLILFLSHKTLFLIILTIQVVLLPIFYPRPEKIAKALKNDEILFT</sequence>
<keyword evidence="1" id="KW-0472">Membrane</keyword>
<feature type="transmembrane region" description="Helical" evidence="1">
    <location>
        <begin position="97"/>
        <end position="113"/>
    </location>
</feature>
<comment type="caution">
    <text evidence="2">The sequence shown here is derived from an EMBL/GenBank/DDBJ whole genome shotgun (WGS) entry which is preliminary data.</text>
</comment>
<feature type="transmembrane region" description="Helical" evidence="1">
    <location>
        <begin position="15"/>
        <end position="37"/>
    </location>
</feature>
<evidence type="ECO:0000256" key="1">
    <source>
        <dbReference type="SAM" id="Phobius"/>
    </source>
</evidence>
<dbReference type="AlphaFoldDB" id="A0A9E2S4E2"/>
<protein>
    <submittedName>
        <fullName evidence="2">Uncharacterized protein</fullName>
    </submittedName>
</protein>
<dbReference type="Proteomes" id="UP000812270">
    <property type="component" value="Unassembled WGS sequence"/>
</dbReference>